<dbReference type="HOGENOM" id="CLU_3221492_0_0_5"/>
<evidence type="ECO:0000313" key="2">
    <source>
        <dbReference type="Proteomes" id="UP000019593"/>
    </source>
</evidence>
<dbReference type="KEGG" id="red:roselon_00272"/>
<protein>
    <submittedName>
        <fullName evidence="1">Uncharacterized protein</fullName>
    </submittedName>
</protein>
<dbReference type="Proteomes" id="UP000019593">
    <property type="component" value="Chromosome"/>
</dbReference>
<dbReference type="EMBL" id="CP004372">
    <property type="protein sequence ID" value="AHM02727.1"/>
    <property type="molecule type" value="Genomic_DNA"/>
</dbReference>
<reference evidence="1 2" key="1">
    <citation type="submission" date="2013-03" db="EMBL/GenBank/DDBJ databases">
        <authorList>
            <person name="Fiebig A."/>
            <person name="Goeker M."/>
            <person name="Klenk H.-P.P."/>
        </authorList>
    </citation>
    <scope>NUCLEOTIDE SEQUENCE [LARGE SCALE GENOMIC DNA]</scope>
    <source>
        <strain evidence="2">DSM 19469</strain>
    </source>
</reference>
<sequence length="44" mass="4421">MIARGCRGIAPAGKRAFSGPFSPAKTIPPNSAYSAAIRCGRSAG</sequence>
<keyword evidence="2" id="KW-1185">Reference proteome</keyword>
<proteinExistence type="predicted"/>
<organism evidence="1 2">
    <name type="scientific">Roseicyclus elongatus DSM 19469</name>
    <dbReference type="NCBI Taxonomy" id="1294273"/>
    <lineage>
        <taxon>Bacteria</taxon>
        <taxon>Pseudomonadati</taxon>
        <taxon>Pseudomonadota</taxon>
        <taxon>Alphaproteobacteria</taxon>
        <taxon>Rhodobacterales</taxon>
        <taxon>Roseobacteraceae</taxon>
        <taxon>Roseicyclus</taxon>
    </lineage>
</organism>
<name>W8RY09_9RHOB</name>
<accession>W8RY09</accession>
<gene>
    <name evidence="1" type="ORF">roselon_00272</name>
</gene>
<dbReference type="AlphaFoldDB" id="W8RY09"/>
<evidence type="ECO:0000313" key="1">
    <source>
        <dbReference type="EMBL" id="AHM02727.1"/>
    </source>
</evidence>